<proteinExistence type="predicted"/>
<keyword evidence="1" id="KW-0732">Signal</keyword>
<name>A0ABX1XD22_9BACL</name>
<feature type="domain" description="DUF3502" evidence="2">
    <location>
        <begin position="445"/>
        <end position="512"/>
    </location>
</feature>
<evidence type="ECO:0000313" key="4">
    <source>
        <dbReference type="Proteomes" id="UP000653578"/>
    </source>
</evidence>
<dbReference type="InterPro" id="IPR022627">
    <property type="entry name" value="DUF3502"/>
</dbReference>
<dbReference type="PANTHER" id="PTHR43649:SF17">
    <property type="entry name" value="ABC TRANSPORTER SOLUTE BINDING PROTEIN-SUGAR TRANSPORT"/>
    <property type="match status" value="1"/>
</dbReference>
<organism evidence="3 4">
    <name type="scientific">Paenibacillus plantarum</name>
    <dbReference type="NCBI Taxonomy" id="2654975"/>
    <lineage>
        <taxon>Bacteria</taxon>
        <taxon>Bacillati</taxon>
        <taxon>Bacillota</taxon>
        <taxon>Bacilli</taxon>
        <taxon>Bacillales</taxon>
        <taxon>Paenibacillaceae</taxon>
        <taxon>Paenibacillus</taxon>
    </lineage>
</organism>
<evidence type="ECO:0000256" key="1">
    <source>
        <dbReference type="SAM" id="SignalP"/>
    </source>
</evidence>
<keyword evidence="4" id="KW-1185">Reference proteome</keyword>
<dbReference type="Pfam" id="PF12010">
    <property type="entry name" value="DUF3502"/>
    <property type="match status" value="1"/>
</dbReference>
<feature type="chain" id="PRO_5046718267" evidence="1">
    <location>
        <begin position="21"/>
        <end position="517"/>
    </location>
</feature>
<dbReference type="SUPFAM" id="SSF53850">
    <property type="entry name" value="Periplasmic binding protein-like II"/>
    <property type="match status" value="1"/>
</dbReference>
<dbReference type="Pfam" id="PF01547">
    <property type="entry name" value="SBP_bac_1"/>
    <property type="match status" value="1"/>
</dbReference>
<dbReference type="PANTHER" id="PTHR43649">
    <property type="entry name" value="ARABINOSE-BINDING PROTEIN-RELATED"/>
    <property type="match status" value="1"/>
</dbReference>
<dbReference type="InterPro" id="IPR006059">
    <property type="entry name" value="SBP"/>
</dbReference>
<sequence length="517" mass="56791">MFKTKRYVGFTLVPAIMLTAALTGCSKEEATDKASTTPVTTASATQAAKESLPPVELNWAMPVAGTGAPKDVALVEAEINKYLKDKINATVKLNMIPFGTWADKSNVIISSGESVDIMFTAGWSNYRQNVIKGAFIDMTDLITKYAPKTKAALDPAFLAGSKVNGKNYALPTQKELAHQYGFLYRADIAEKYNMDLSKVKTLDDLEPFLKIIKEKEPNMYPILAGQVQNNSLTLNLDYDPIGDATIPGKLVPGGNTTVINDLATPETKALFTLWHKYYTAGYIRKDAATVQDITSDRKSGKFFLTIGTLKPLANEEIAAANGGFPYKQIYLRPASINGNDTQGSMQAISRTSKNPERAMMFLELLNTDKYLNNLVNNGIEGKHFVKVSDNVIDFAQGVDAQNSGYYPGVYWVFANQYLNYFYKGQNTTKWDQFKSFNASAISSKLMGFNFDQEPVKTEIAAIANVNAEFNAGLSTGTLDPEVYLPKYLDKLKQAGVDKVIGEKQKQVDAWLAAGGNK</sequence>
<dbReference type="EMBL" id="WHNY01000059">
    <property type="protein sequence ID" value="NOU65854.1"/>
    <property type="molecule type" value="Genomic_DNA"/>
</dbReference>
<reference evidence="3 4" key="1">
    <citation type="submission" date="2019-10" db="EMBL/GenBank/DDBJ databases">
        <title>Description of Paenibacillus humi sp. nov.</title>
        <authorList>
            <person name="Carlier A."/>
            <person name="Qi S."/>
        </authorList>
    </citation>
    <scope>NUCLEOTIDE SEQUENCE [LARGE SCALE GENOMIC DNA]</scope>
    <source>
        <strain evidence="3 4">LMG 31461</strain>
    </source>
</reference>
<accession>A0ABX1XD22</accession>
<dbReference type="Gene3D" id="3.40.190.10">
    <property type="entry name" value="Periplasmic binding protein-like II"/>
    <property type="match status" value="1"/>
</dbReference>
<gene>
    <name evidence="3" type="ORF">GC096_17610</name>
</gene>
<comment type="caution">
    <text evidence="3">The sequence shown here is derived from an EMBL/GenBank/DDBJ whole genome shotgun (WGS) entry which is preliminary data.</text>
</comment>
<feature type="signal peptide" evidence="1">
    <location>
        <begin position="1"/>
        <end position="20"/>
    </location>
</feature>
<dbReference type="PROSITE" id="PS51257">
    <property type="entry name" value="PROKAR_LIPOPROTEIN"/>
    <property type="match status" value="1"/>
</dbReference>
<dbReference type="InterPro" id="IPR050490">
    <property type="entry name" value="Bact_solute-bd_prot1"/>
</dbReference>
<protein>
    <submittedName>
        <fullName evidence="3">DUF3502 domain-containing protein</fullName>
    </submittedName>
</protein>
<dbReference type="Proteomes" id="UP000653578">
    <property type="component" value="Unassembled WGS sequence"/>
</dbReference>
<dbReference type="RefSeq" id="WP_171631991.1">
    <property type="nucleotide sequence ID" value="NZ_WHNY01000059.1"/>
</dbReference>
<evidence type="ECO:0000313" key="3">
    <source>
        <dbReference type="EMBL" id="NOU65854.1"/>
    </source>
</evidence>
<evidence type="ECO:0000259" key="2">
    <source>
        <dbReference type="Pfam" id="PF12010"/>
    </source>
</evidence>